<evidence type="ECO:0000256" key="1">
    <source>
        <dbReference type="SAM" id="Phobius"/>
    </source>
</evidence>
<proteinExistence type="predicted"/>
<evidence type="ECO:0000313" key="2">
    <source>
        <dbReference type="EMBL" id="SFR76804.1"/>
    </source>
</evidence>
<sequence length="206" mass="24019">MLSLDVTNYMKYFLLYFFTICPVIICAQNSKIKEIQFEGIAIEENSYTEILKLKDQNALIIQIGYSSYPIRVLDSDVIVYLNNGKVELYKIAESVENEVEAKVKKVKKVKIKKNNYLQYWSFLNTCITQRKFKIDKAKLNFEDKENTTLALATSGGQTYHFNVYQNKKYINYSSFAPKISISQKYPGFEEKQRLVDLMVGFEDIIN</sequence>
<gene>
    <name evidence="2" type="ORF">SAMN04488010_2599</name>
</gene>
<evidence type="ECO:0000313" key="3">
    <source>
        <dbReference type="Proteomes" id="UP000199462"/>
    </source>
</evidence>
<reference evidence="3" key="1">
    <citation type="submission" date="2016-10" db="EMBL/GenBank/DDBJ databases">
        <authorList>
            <person name="Varghese N."/>
            <person name="Submissions S."/>
        </authorList>
    </citation>
    <scope>NUCLEOTIDE SEQUENCE [LARGE SCALE GENOMIC DNA]</scope>
    <source>
        <strain evidence="3">DSM 19891</strain>
    </source>
</reference>
<feature type="transmembrane region" description="Helical" evidence="1">
    <location>
        <begin position="12"/>
        <end position="30"/>
    </location>
</feature>
<keyword evidence="3" id="KW-1185">Reference proteome</keyword>
<protein>
    <submittedName>
        <fullName evidence="2">Uncharacterized protein</fullName>
    </submittedName>
</protein>
<dbReference type="STRING" id="440514.SAMN04488010_2599"/>
<dbReference type="Proteomes" id="UP000199462">
    <property type="component" value="Unassembled WGS sequence"/>
</dbReference>
<name>A0A1I6JD35_9FLAO</name>
<dbReference type="AlphaFoldDB" id="A0A1I6JD35"/>
<keyword evidence="1" id="KW-1133">Transmembrane helix</keyword>
<accession>A0A1I6JD35</accession>
<organism evidence="2 3">
    <name type="scientific">Maribacter stanieri</name>
    <dbReference type="NCBI Taxonomy" id="440514"/>
    <lineage>
        <taxon>Bacteria</taxon>
        <taxon>Pseudomonadati</taxon>
        <taxon>Bacteroidota</taxon>
        <taxon>Flavobacteriia</taxon>
        <taxon>Flavobacteriales</taxon>
        <taxon>Flavobacteriaceae</taxon>
        <taxon>Maribacter</taxon>
    </lineage>
</organism>
<dbReference type="EMBL" id="FOYX01000002">
    <property type="protein sequence ID" value="SFR76804.1"/>
    <property type="molecule type" value="Genomic_DNA"/>
</dbReference>
<keyword evidence="1" id="KW-0812">Transmembrane</keyword>
<keyword evidence="1" id="KW-0472">Membrane</keyword>